<dbReference type="Proteomes" id="UP000294325">
    <property type="component" value="Chromosome"/>
</dbReference>
<dbReference type="GO" id="GO:0008235">
    <property type="term" value="F:metalloexopeptidase activity"/>
    <property type="evidence" value="ECO:0007669"/>
    <property type="project" value="InterPro"/>
</dbReference>
<reference evidence="2 3" key="1">
    <citation type="submission" date="2019-03" db="EMBL/GenBank/DDBJ databases">
        <title>The genome sequence of Nitrosococcus wardiae strain D1FHST reveals the archetypal metabolic capacity of ammonia-oxidizing Gammaproteobacteria.</title>
        <authorList>
            <person name="Wang L."/>
            <person name="Lim C.K."/>
            <person name="Hanson T.E."/>
            <person name="Dang H."/>
            <person name="Klotz M.G."/>
        </authorList>
    </citation>
    <scope>NUCLEOTIDE SEQUENCE [LARGE SCALE GENOMIC DNA]</scope>
    <source>
        <strain evidence="2 3">D1FHS</strain>
    </source>
</reference>
<feature type="domain" description="Peptidase M28" evidence="1">
    <location>
        <begin position="74"/>
        <end position="277"/>
    </location>
</feature>
<accession>A0A4P7C1C3</accession>
<dbReference type="SUPFAM" id="SSF53187">
    <property type="entry name" value="Zn-dependent exopeptidases"/>
    <property type="match status" value="1"/>
</dbReference>
<dbReference type="OrthoDB" id="9778250at2"/>
<evidence type="ECO:0000313" key="3">
    <source>
        <dbReference type="Proteomes" id="UP000294325"/>
    </source>
</evidence>
<proteinExistence type="predicted"/>
<sequence length="287" mass="32654">MKATKERLRSHVQTLASEIGERHLFRPQALHAAADYITQEWQNQGYQVAAQNYEVNGISCANLEISQRGLIFPEDIILIGAHYDSVVGSPGANDNGSGIAALLEISRLFTTLTPRNTVRFVAFSNEEPPFFTSKHMGSLVYAQTAHRRQDKIRLMVSLETIGYFNSAPGSQHYPPLFNFFYPNRGDFIAFISNFRSRKVMRQAAQAFRRHSQFPLEYTATFANIPGVSWSDHWSFWHLGYRAFMITDTAPYRYAYYHSAQDTPEKVCFEALTHLTDGLFMAFADLAN</sequence>
<dbReference type="KEGG" id="nwr:E3U44_17930"/>
<dbReference type="InterPro" id="IPR007484">
    <property type="entry name" value="Peptidase_M28"/>
</dbReference>
<name>A0A4P7C1C3_9GAMM</name>
<dbReference type="EMBL" id="CP038033">
    <property type="protein sequence ID" value="QBQ56171.1"/>
    <property type="molecule type" value="Genomic_DNA"/>
</dbReference>
<protein>
    <submittedName>
        <fullName evidence="2">M28 family peptidase</fullName>
    </submittedName>
</protein>
<keyword evidence="3" id="KW-1185">Reference proteome</keyword>
<dbReference type="Pfam" id="PF04389">
    <property type="entry name" value="Peptidase_M28"/>
    <property type="match status" value="1"/>
</dbReference>
<dbReference type="PANTHER" id="PTHR12147">
    <property type="entry name" value="METALLOPEPTIDASE M28 FAMILY MEMBER"/>
    <property type="match status" value="1"/>
</dbReference>
<dbReference type="AlphaFoldDB" id="A0A4P7C1C3"/>
<dbReference type="PANTHER" id="PTHR12147:SF26">
    <property type="entry name" value="PEPTIDASE M28 DOMAIN-CONTAINING PROTEIN"/>
    <property type="match status" value="1"/>
</dbReference>
<organism evidence="2 3">
    <name type="scientific">Nitrosococcus wardiae</name>
    <dbReference type="NCBI Taxonomy" id="1814290"/>
    <lineage>
        <taxon>Bacteria</taxon>
        <taxon>Pseudomonadati</taxon>
        <taxon>Pseudomonadota</taxon>
        <taxon>Gammaproteobacteria</taxon>
        <taxon>Chromatiales</taxon>
        <taxon>Chromatiaceae</taxon>
        <taxon>Nitrosococcus</taxon>
    </lineage>
</organism>
<dbReference type="RefSeq" id="WP_134359423.1">
    <property type="nucleotide sequence ID" value="NZ_CP038033.1"/>
</dbReference>
<dbReference type="Gene3D" id="3.40.630.10">
    <property type="entry name" value="Zn peptidases"/>
    <property type="match status" value="1"/>
</dbReference>
<dbReference type="GO" id="GO:0006508">
    <property type="term" value="P:proteolysis"/>
    <property type="evidence" value="ECO:0007669"/>
    <property type="project" value="InterPro"/>
</dbReference>
<evidence type="ECO:0000313" key="2">
    <source>
        <dbReference type="EMBL" id="QBQ56171.1"/>
    </source>
</evidence>
<gene>
    <name evidence="2" type="ORF">E3U44_17930</name>
</gene>
<dbReference type="InterPro" id="IPR045175">
    <property type="entry name" value="M28_fam"/>
</dbReference>
<evidence type="ECO:0000259" key="1">
    <source>
        <dbReference type="Pfam" id="PF04389"/>
    </source>
</evidence>